<gene>
    <name evidence="2" type="ORF">BXZ70DRAFT_787949</name>
</gene>
<keyword evidence="3" id="KW-1185">Reference proteome</keyword>
<dbReference type="AlphaFoldDB" id="A0A8K0XRQ0"/>
<comment type="caution">
    <text evidence="2">The sequence shown here is derived from an EMBL/GenBank/DDBJ whole genome shotgun (WGS) entry which is preliminary data.</text>
</comment>
<feature type="region of interest" description="Disordered" evidence="1">
    <location>
        <begin position="109"/>
        <end position="141"/>
    </location>
</feature>
<dbReference type="OrthoDB" id="3205299at2759"/>
<feature type="compositionally biased region" description="Low complexity" evidence="1">
    <location>
        <begin position="36"/>
        <end position="47"/>
    </location>
</feature>
<feature type="compositionally biased region" description="Polar residues" evidence="1">
    <location>
        <begin position="48"/>
        <end position="61"/>
    </location>
</feature>
<proteinExistence type="predicted"/>
<name>A0A8K0XRQ0_9AGAR</name>
<feature type="compositionally biased region" description="Polar residues" evidence="1">
    <location>
        <begin position="111"/>
        <end position="120"/>
    </location>
</feature>
<reference evidence="2" key="1">
    <citation type="journal article" date="2021" name="New Phytol.">
        <title>Evolutionary innovations through gain and loss of genes in the ectomycorrhizal Boletales.</title>
        <authorList>
            <person name="Wu G."/>
            <person name="Miyauchi S."/>
            <person name="Morin E."/>
            <person name="Kuo A."/>
            <person name="Drula E."/>
            <person name="Varga T."/>
            <person name="Kohler A."/>
            <person name="Feng B."/>
            <person name="Cao Y."/>
            <person name="Lipzen A."/>
            <person name="Daum C."/>
            <person name="Hundley H."/>
            <person name="Pangilinan J."/>
            <person name="Johnson J."/>
            <person name="Barry K."/>
            <person name="LaButti K."/>
            <person name="Ng V."/>
            <person name="Ahrendt S."/>
            <person name="Min B."/>
            <person name="Choi I.G."/>
            <person name="Park H."/>
            <person name="Plett J.M."/>
            <person name="Magnuson J."/>
            <person name="Spatafora J.W."/>
            <person name="Nagy L.G."/>
            <person name="Henrissat B."/>
            <person name="Grigoriev I.V."/>
            <person name="Yang Z.L."/>
            <person name="Xu J."/>
            <person name="Martin F.M."/>
        </authorList>
    </citation>
    <scope>NUCLEOTIDE SEQUENCE</scope>
    <source>
        <strain evidence="2">KKN 215</strain>
    </source>
</reference>
<dbReference type="Proteomes" id="UP000813824">
    <property type="component" value="Unassembled WGS sequence"/>
</dbReference>
<protein>
    <submittedName>
        <fullName evidence="2">Uncharacterized protein</fullName>
    </submittedName>
</protein>
<dbReference type="EMBL" id="JAEVFJ010000009">
    <property type="protein sequence ID" value="KAH8102527.1"/>
    <property type="molecule type" value="Genomic_DNA"/>
</dbReference>
<evidence type="ECO:0000313" key="2">
    <source>
        <dbReference type="EMBL" id="KAH8102527.1"/>
    </source>
</evidence>
<organism evidence="2 3">
    <name type="scientific">Cristinia sonorae</name>
    <dbReference type="NCBI Taxonomy" id="1940300"/>
    <lineage>
        <taxon>Eukaryota</taxon>
        <taxon>Fungi</taxon>
        <taxon>Dikarya</taxon>
        <taxon>Basidiomycota</taxon>
        <taxon>Agaricomycotina</taxon>
        <taxon>Agaricomycetes</taxon>
        <taxon>Agaricomycetidae</taxon>
        <taxon>Agaricales</taxon>
        <taxon>Pleurotineae</taxon>
        <taxon>Stephanosporaceae</taxon>
        <taxon>Cristinia</taxon>
    </lineage>
</organism>
<feature type="region of interest" description="Disordered" evidence="1">
    <location>
        <begin position="1"/>
        <end position="68"/>
    </location>
</feature>
<sequence>MALPRSKSAPHVPGNNPFSTLAGASAGQPRIPRHASTLGVSSLSFSSAYETSNRSGTQTPRAQRKEDPFSLAGFFPASLSGVYERQEQAEWDWLNYEYEVEESELVGASRAGTSGVVSPSSEDEEWGLPSTPPGAKSPMFDRSADEVCGETIRREDKLGILSLSNPFSVAGTSVPRVPVLLSRYSEDNVLDGDGLYDALCALRAAHVGEKGREEGDGRGGLFSAVEEGVVDGELETAGTRGLGRLLEMLPL</sequence>
<accession>A0A8K0XRQ0</accession>
<evidence type="ECO:0000313" key="3">
    <source>
        <dbReference type="Proteomes" id="UP000813824"/>
    </source>
</evidence>
<evidence type="ECO:0000256" key="1">
    <source>
        <dbReference type="SAM" id="MobiDB-lite"/>
    </source>
</evidence>